<dbReference type="InterPro" id="IPR034660">
    <property type="entry name" value="DinB/YfiT-like"/>
</dbReference>
<dbReference type="NCBIfam" id="TIGR03086">
    <property type="entry name" value="TIGR03086 family metal-binding protein"/>
    <property type="match status" value="1"/>
</dbReference>
<accession>A0A1S1PRJ8</accession>
<name>A0A1S1PRJ8_9ACTN</name>
<dbReference type="EMBL" id="MAXA01000235">
    <property type="protein sequence ID" value="OHV24320.1"/>
    <property type="molecule type" value="Genomic_DNA"/>
</dbReference>
<dbReference type="SUPFAM" id="SSF109854">
    <property type="entry name" value="DinB/YfiT-like putative metalloenzymes"/>
    <property type="match status" value="1"/>
</dbReference>
<dbReference type="InterPro" id="IPR017517">
    <property type="entry name" value="Maleyloyr_isom"/>
</dbReference>
<dbReference type="OrthoDB" id="5185819at2"/>
<evidence type="ECO:0000313" key="2">
    <source>
        <dbReference type="EMBL" id="OHV24320.1"/>
    </source>
</evidence>
<dbReference type="InterPro" id="IPR024344">
    <property type="entry name" value="MDMPI_metal-binding"/>
</dbReference>
<organism evidence="2 3">
    <name type="scientific">Parafrankia soli</name>
    <dbReference type="NCBI Taxonomy" id="2599596"/>
    <lineage>
        <taxon>Bacteria</taxon>
        <taxon>Bacillati</taxon>
        <taxon>Actinomycetota</taxon>
        <taxon>Actinomycetes</taxon>
        <taxon>Frankiales</taxon>
        <taxon>Frankiaceae</taxon>
        <taxon>Parafrankia</taxon>
    </lineage>
</organism>
<gene>
    <name evidence="2" type="ORF">BBK14_05510</name>
</gene>
<dbReference type="NCBIfam" id="TIGR03083">
    <property type="entry name" value="maleylpyruvate isomerase family mycothiol-dependent enzyme"/>
    <property type="match status" value="1"/>
</dbReference>
<evidence type="ECO:0000313" key="3">
    <source>
        <dbReference type="Proteomes" id="UP000179769"/>
    </source>
</evidence>
<dbReference type="AlphaFoldDB" id="A0A1S1PRJ8"/>
<feature type="domain" description="Mycothiol-dependent maleylpyruvate isomerase metal-binding" evidence="1">
    <location>
        <begin position="41"/>
        <end position="146"/>
    </location>
</feature>
<dbReference type="Pfam" id="PF11716">
    <property type="entry name" value="MDMPI_N"/>
    <property type="match status" value="1"/>
</dbReference>
<comment type="caution">
    <text evidence="2">The sequence shown here is derived from an EMBL/GenBank/DDBJ whole genome shotgun (WGS) entry which is preliminary data.</text>
</comment>
<dbReference type="RefSeq" id="WP_071065504.1">
    <property type="nucleotide sequence ID" value="NZ_MAXA01000235.1"/>
</dbReference>
<sequence>MTTSEGTRPPPPAASSVALTALADRPAERHRRIAGTFTDRVLGTRDWDAPAPVAGWVARDVVGHLCEWFTGFLEAGGGPALRHGPPVDEDPVRAWQTHADAVQRLLDDPTTAALTLRNPHMGELSVATATDMIYTADVFMHTWDLARATGQDGRLDAGFCGLLLGGMEQMEDVIRSSGQYGPRVAVPDDSDAQTRLLGFIGRDPFWRPGGR</sequence>
<evidence type="ECO:0000259" key="1">
    <source>
        <dbReference type="Pfam" id="PF11716"/>
    </source>
</evidence>
<dbReference type="Proteomes" id="UP000179769">
    <property type="component" value="Unassembled WGS sequence"/>
</dbReference>
<dbReference type="GO" id="GO:0046872">
    <property type="term" value="F:metal ion binding"/>
    <property type="evidence" value="ECO:0007669"/>
    <property type="project" value="InterPro"/>
</dbReference>
<dbReference type="InterPro" id="IPR017520">
    <property type="entry name" value="CHP03086"/>
</dbReference>
<keyword evidence="3" id="KW-1185">Reference proteome</keyword>
<protein>
    <submittedName>
        <fullName evidence="2">TIGR03086 family protein</fullName>
    </submittedName>
</protein>
<proteinExistence type="predicted"/>
<reference evidence="3" key="1">
    <citation type="submission" date="2016-07" db="EMBL/GenBank/DDBJ databases">
        <title>Frankia sp. NRRL B-16219 Genome sequencing.</title>
        <authorList>
            <person name="Ghodhbane-Gtari F."/>
            <person name="Swanson E."/>
            <person name="Gueddou A."/>
            <person name="Louati M."/>
            <person name="Nouioui I."/>
            <person name="Hezbri K."/>
            <person name="Abebe-Akele F."/>
            <person name="Simpson S."/>
            <person name="Morris K."/>
            <person name="Thomas K."/>
            <person name="Gtari M."/>
            <person name="Tisa L.S."/>
        </authorList>
    </citation>
    <scope>NUCLEOTIDE SEQUENCE [LARGE SCALE GENOMIC DNA]</scope>
    <source>
        <strain evidence="3">NRRL B-16219</strain>
    </source>
</reference>